<dbReference type="RefSeq" id="WP_136425783.1">
    <property type="nucleotide sequence ID" value="NZ_SSSM01000001.1"/>
</dbReference>
<comment type="caution">
    <text evidence="1">The sequence shown here is derived from an EMBL/GenBank/DDBJ whole genome shotgun (WGS) entry which is preliminary data.</text>
</comment>
<organism evidence="1 2">
    <name type="scientific">Naasia lichenicola</name>
    <dbReference type="NCBI Taxonomy" id="2565933"/>
    <lineage>
        <taxon>Bacteria</taxon>
        <taxon>Bacillati</taxon>
        <taxon>Actinomycetota</taxon>
        <taxon>Actinomycetes</taxon>
        <taxon>Micrococcales</taxon>
        <taxon>Microbacteriaceae</taxon>
        <taxon>Naasia</taxon>
    </lineage>
</organism>
<dbReference type="EMBL" id="SSSM01000001">
    <property type="protein sequence ID" value="THG33002.1"/>
    <property type="molecule type" value="Genomic_DNA"/>
</dbReference>
<protein>
    <submittedName>
        <fullName evidence="1">Uncharacterized protein</fullName>
    </submittedName>
</protein>
<proteinExistence type="predicted"/>
<keyword evidence="2" id="KW-1185">Reference proteome</keyword>
<evidence type="ECO:0000313" key="1">
    <source>
        <dbReference type="EMBL" id="THG33002.1"/>
    </source>
</evidence>
<evidence type="ECO:0000313" key="2">
    <source>
        <dbReference type="Proteomes" id="UP000309133"/>
    </source>
</evidence>
<dbReference type="Proteomes" id="UP000309133">
    <property type="component" value="Unassembled WGS sequence"/>
</dbReference>
<name>A0A4S4FSW4_9MICO</name>
<accession>A0A4S4FSW4</accession>
<dbReference type="AlphaFoldDB" id="A0A4S4FSW4"/>
<gene>
    <name evidence="1" type="ORF">E6C64_01155</name>
</gene>
<sequence length="101" mass="10689">MVLQKSSGRPREHVGRHSINALMVGRSSVIVSRMTSDSDSADLGRVHSQLEAAIGAFMDSEANAVRADDFDEATRFQAAIPHLQRALVSLEGAIAAAESAA</sequence>
<reference evidence="1 2" key="1">
    <citation type="submission" date="2019-04" db="EMBL/GenBank/DDBJ databases">
        <authorList>
            <person name="Jiang L."/>
        </authorList>
    </citation>
    <scope>NUCLEOTIDE SEQUENCE [LARGE SCALE GENOMIC DNA]</scope>
    <source>
        <strain evidence="1 2">YIM 131853</strain>
    </source>
</reference>